<comment type="caution">
    <text evidence="1">The sequence shown here is derived from an EMBL/GenBank/DDBJ whole genome shotgun (WGS) entry which is preliminary data.</text>
</comment>
<evidence type="ECO:0008006" key="3">
    <source>
        <dbReference type="Google" id="ProtNLM"/>
    </source>
</evidence>
<dbReference type="AlphaFoldDB" id="A0A0J6CSL0"/>
<dbReference type="STRING" id="157733.AB986_08835"/>
<dbReference type="SUPFAM" id="SSF75011">
    <property type="entry name" value="3-carboxy-cis,cis-mucoante lactonizing enzyme"/>
    <property type="match status" value="1"/>
</dbReference>
<protein>
    <recommendedName>
        <fullName evidence="3">LVIVD repeat-containing protein</fullName>
    </recommendedName>
</protein>
<keyword evidence="2" id="KW-1185">Reference proteome</keyword>
<name>A0A0J6CSL0_9BACL</name>
<dbReference type="EMBL" id="LELK01000001">
    <property type="protein sequence ID" value="KMM39301.1"/>
    <property type="molecule type" value="Genomic_DNA"/>
</dbReference>
<organism evidence="1 2">
    <name type="scientific">Guptibacillus hwajinpoensis</name>
    <dbReference type="NCBI Taxonomy" id="208199"/>
    <lineage>
        <taxon>Bacteria</taxon>
        <taxon>Bacillati</taxon>
        <taxon>Bacillota</taxon>
        <taxon>Bacilli</taxon>
        <taxon>Bacillales</taxon>
        <taxon>Guptibacillaceae</taxon>
        <taxon>Guptibacillus</taxon>
    </lineage>
</organism>
<accession>A0A0J6CSL0</accession>
<evidence type="ECO:0000313" key="2">
    <source>
        <dbReference type="Proteomes" id="UP000035996"/>
    </source>
</evidence>
<reference evidence="1" key="1">
    <citation type="submission" date="2015-06" db="EMBL/GenBank/DDBJ databases">
        <authorList>
            <person name="Liu B."/>
            <person name="Wang J."/>
            <person name="Zhu Y."/>
            <person name="Liu G."/>
            <person name="Chen Q."/>
            <person name="Zheng C."/>
            <person name="Che J."/>
            <person name="Ge C."/>
            <person name="Shi H."/>
            <person name="Pan Z."/>
            <person name="Liu X."/>
        </authorList>
    </citation>
    <scope>NUCLEOTIDE SEQUENCE [LARGE SCALE GENOMIC DNA]</scope>
    <source>
        <strain evidence="1">DSM 16346</strain>
    </source>
</reference>
<gene>
    <name evidence="1" type="ORF">AB986_08835</name>
</gene>
<dbReference type="InterPro" id="IPR013211">
    <property type="entry name" value="LVIVD"/>
</dbReference>
<dbReference type="Proteomes" id="UP000035996">
    <property type="component" value="Unassembled WGS sequence"/>
</dbReference>
<proteinExistence type="predicted"/>
<sequence length="475" mass="52929">MEVCVLDSRYIVKTALTGVLAFSMILPVQALAHDEIGDVNIEKGERANYEDVVAPVMEGSKNLKFLKEVAAPEMEIVREDGKQNSFADVYAHKGYAYVGTHVQNNGNGGVRVFDLKDPANPEEIAVFANDDIPGTWQEKVIVKSISTPEFKGDLAVVSVQQLDKTNPDSKGGFLLYDVTNPETPKKLGFWEVSKKTRGTHELYLTTQGNRAVVVAANPYADYFSHGEEKDFQIVDVTDPTNPETLWQFDPRMLPEVSDDFNGYHWESPDGKTRPLFNHSTMVDETGKYAYVSMWDLGTVMFDISNPEKPEYLGRTDFASDQQGSAHSATLAKGGTILIETREVYNPVREGYEEAYGYTRIFDIKDKSNPKLLSEFKTELTYDIPEENNVTFAKTVHDPKVRGNTLYLSHYAGGVVAVDITNPSDPTEIARYTPEESDVWGVFVDRNYILASDIGSGLKVLQSNGNKQKDQSVPQS</sequence>
<dbReference type="PATRIC" id="fig|157733.3.peg.4057"/>
<dbReference type="Pfam" id="PF08309">
    <property type="entry name" value="LVIVD"/>
    <property type="match status" value="2"/>
</dbReference>
<evidence type="ECO:0000313" key="1">
    <source>
        <dbReference type="EMBL" id="KMM39301.1"/>
    </source>
</evidence>